<protein>
    <recommendedName>
        <fullName evidence="4">Probable cell division protein WhiA</fullName>
    </recommendedName>
</protein>
<feature type="domain" description="WhiA LAGLIDADG-like" evidence="7">
    <location>
        <begin position="131"/>
        <end position="223"/>
    </location>
</feature>
<dbReference type="HAMAP" id="MF_01420">
    <property type="entry name" value="HTH_type_WhiA"/>
    <property type="match status" value="1"/>
</dbReference>
<dbReference type="Pfam" id="PF02650">
    <property type="entry name" value="HTH_WhiA"/>
    <property type="match status" value="1"/>
</dbReference>
<reference evidence="9" key="1">
    <citation type="submission" date="2016-11" db="EMBL/GenBank/DDBJ databases">
        <authorList>
            <person name="Varghese N."/>
            <person name="Submissions S."/>
        </authorList>
    </citation>
    <scope>NUCLEOTIDE SEQUENCE [LARGE SCALE GENOMIC DNA]</scope>
    <source>
        <strain evidence="9">DSM 14826</strain>
    </source>
</reference>
<dbReference type="NCBIfam" id="TIGR00647">
    <property type="entry name" value="DNA_bind_WhiA"/>
    <property type="match status" value="1"/>
</dbReference>
<evidence type="ECO:0000256" key="2">
    <source>
        <dbReference type="ARBA" id="ARBA00023125"/>
    </source>
</evidence>
<evidence type="ECO:0000259" key="6">
    <source>
        <dbReference type="Pfam" id="PF10298"/>
    </source>
</evidence>
<gene>
    <name evidence="4" type="primary">whiA</name>
    <name evidence="8" type="ORF">SAMN02745227_01810</name>
</gene>
<name>A0A1M6QNT7_9FIRM</name>
<dbReference type="InterPro" id="IPR039518">
    <property type="entry name" value="WhiA_LAGLIDADG_dom"/>
</dbReference>
<sequence length="321" mass="36304">MAITSFSANIKSELCRIKSPLCCVKSELAALCLINGTVQINSRQGIVLNVVTENATIAKRIYTLIKEAFDINSSIFVRRKTKLKKNNSYLVEVNGKENVENLLDNLYLLGSGQGVKERIHNQLLKKRCCKRAFIRGSFLASGSVNNPDTASYHCEINVSSANHCEYLVGLFKTFHLRVKSFQRRNNYVIYLKDSDDIVDFLNIIGAHNALLTFENARVYKEMRNNVNRVVNCETANLNKIVDAAQKQIEQIKIIEKTIGLDNLPQTLKEVALERLRDPSLSLKEIGERLNPPVGKSGINHRFKRIQKIAEDILKDNLKEGE</sequence>
<evidence type="ECO:0000313" key="8">
    <source>
        <dbReference type="EMBL" id="SHK21750.1"/>
    </source>
</evidence>
<dbReference type="PANTHER" id="PTHR37307">
    <property type="entry name" value="CELL DIVISION PROTEIN WHIA-RELATED"/>
    <property type="match status" value="1"/>
</dbReference>
<dbReference type="InterPro" id="IPR023054">
    <property type="entry name" value="Sporulation_regulator_WhiA_C"/>
</dbReference>
<comment type="function">
    <text evidence="4">Involved in cell division and chromosome segregation.</text>
</comment>
<dbReference type="SUPFAM" id="SSF55608">
    <property type="entry name" value="Homing endonucleases"/>
    <property type="match status" value="1"/>
</dbReference>
<dbReference type="Proteomes" id="UP000243547">
    <property type="component" value="Unassembled WGS sequence"/>
</dbReference>
<keyword evidence="3 4" id="KW-0131">Cell cycle</keyword>
<accession>A0A1M6QNT7</accession>
<dbReference type="InterPro" id="IPR018478">
    <property type="entry name" value="Sporu_reg_WhiA_N_dom"/>
</dbReference>
<evidence type="ECO:0000259" key="7">
    <source>
        <dbReference type="Pfam" id="PF14527"/>
    </source>
</evidence>
<dbReference type="GO" id="GO:0043937">
    <property type="term" value="P:regulation of sporulation"/>
    <property type="evidence" value="ECO:0007669"/>
    <property type="project" value="InterPro"/>
</dbReference>
<feature type="domain" description="Sporulation regulator WhiA C-terminal" evidence="5">
    <location>
        <begin position="226"/>
        <end position="309"/>
    </location>
</feature>
<dbReference type="Pfam" id="PF10298">
    <property type="entry name" value="WhiA_N"/>
    <property type="match status" value="1"/>
</dbReference>
<feature type="domain" description="Sporulation transcription regulator WhiA N-terminal" evidence="6">
    <location>
        <begin position="22"/>
        <end position="108"/>
    </location>
</feature>
<evidence type="ECO:0000256" key="1">
    <source>
        <dbReference type="ARBA" id="ARBA00022618"/>
    </source>
</evidence>
<comment type="similarity">
    <text evidence="4">Belongs to the WhiA family.</text>
</comment>
<dbReference type="InterPro" id="IPR027434">
    <property type="entry name" value="Homing_endonucl"/>
</dbReference>
<dbReference type="STRING" id="1120989.SAMN02745227_01810"/>
<keyword evidence="1 4" id="KW-0132">Cell division</keyword>
<keyword evidence="2 4" id="KW-0238">DNA-binding</keyword>
<organism evidence="8 9">
    <name type="scientific">Anaerobranca californiensis DSM 14826</name>
    <dbReference type="NCBI Taxonomy" id="1120989"/>
    <lineage>
        <taxon>Bacteria</taxon>
        <taxon>Bacillati</taxon>
        <taxon>Bacillota</taxon>
        <taxon>Clostridia</taxon>
        <taxon>Eubacteriales</taxon>
        <taxon>Proteinivoracaceae</taxon>
        <taxon>Anaerobranca</taxon>
    </lineage>
</organism>
<dbReference type="GO" id="GO:0003677">
    <property type="term" value="F:DNA binding"/>
    <property type="evidence" value="ECO:0007669"/>
    <property type="project" value="UniProtKB-UniRule"/>
</dbReference>
<dbReference type="Pfam" id="PF14527">
    <property type="entry name" value="LAGLIDADG_WhiA"/>
    <property type="match status" value="1"/>
</dbReference>
<dbReference type="EMBL" id="FRAI01000022">
    <property type="protein sequence ID" value="SHK21750.1"/>
    <property type="molecule type" value="Genomic_DNA"/>
</dbReference>
<evidence type="ECO:0000256" key="3">
    <source>
        <dbReference type="ARBA" id="ARBA00023306"/>
    </source>
</evidence>
<dbReference type="PANTHER" id="PTHR37307:SF1">
    <property type="entry name" value="CELL DIVISION PROTEIN WHIA-RELATED"/>
    <property type="match status" value="1"/>
</dbReference>
<dbReference type="AlphaFoldDB" id="A0A1M6QNT7"/>
<dbReference type="Gene3D" id="3.10.28.10">
    <property type="entry name" value="Homing endonucleases"/>
    <property type="match status" value="1"/>
</dbReference>
<dbReference type="RefSeq" id="WP_072908123.1">
    <property type="nucleotide sequence ID" value="NZ_FRAI01000022.1"/>
</dbReference>
<dbReference type="InterPro" id="IPR003802">
    <property type="entry name" value="Sporulation_regulator_WhiA"/>
</dbReference>
<evidence type="ECO:0000313" key="9">
    <source>
        <dbReference type="Proteomes" id="UP000243547"/>
    </source>
</evidence>
<evidence type="ECO:0000256" key="4">
    <source>
        <dbReference type="HAMAP-Rule" id="MF_01420"/>
    </source>
</evidence>
<keyword evidence="9" id="KW-1185">Reference proteome</keyword>
<dbReference type="OrthoDB" id="401278at2"/>
<dbReference type="GO" id="GO:0051301">
    <property type="term" value="P:cell division"/>
    <property type="evidence" value="ECO:0007669"/>
    <property type="project" value="UniProtKB-UniRule"/>
</dbReference>
<proteinExistence type="inferred from homology"/>
<evidence type="ECO:0000259" key="5">
    <source>
        <dbReference type="Pfam" id="PF02650"/>
    </source>
</evidence>